<keyword evidence="2" id="KW-1185">Reference proteome</keyword>
<accession>A0AAV9K042</accession>
<evidence type="ECO:0000313" key="1">
    <source>
        <dbReference type="EMBL" id="KAK4706691.1"/>
    </source>
</evidence>
<protein>
    <recommendedName>
        <fullName evidence="3">Reverse transcriptase</fullName>
    </recommendedName>
</protein>
<sequence>MDKERSQLFKFPAIEKGRDPTPSELHLHVHMDFDLKYQDTTLVQMPTIACKKYEEILREKTTSQFDIDKCEPYYQVVGVKKKKIIYGLGFEAKTYYRQKIYASSSVAPSVSQSTSTRNMDMFVKEMIHALTNHFLLVIMEWVQHVVTPIDNPSLVTPMVPFATTNEDGIDPVVSSDEGIP</sequence>
<dbReference type="AlphaFoldDB" id="A0AAV9K042"/>
<comment type="caution">
    <text evidence="1">The sequence shown here is derived from an EMBL/GenBank/DDBJ whole genome shotgun (WGS) entry which is preliminary data.</text>
</comment>
<dbReference type="Proteomes" id="UP001311915">
    <property type="component" value="Unassembled WGS sequence"/>
</dbReference>
<dbReference type="EMBL" id="JAWPEI010000056">
    <property type="protein sequence ID" value="KAK4706691.1"/>
    <property type="molecule type" value="Genomic_DNA"/>
</dbReference>
<organism evidence="1 2">
    <name type="scientific">Solanum pinnatisectum</name>
    <name type="common">tansyleaf nightshade</name>
    <dbReference type="NCBI Taxonomy" id="50273"/>
    <lineage>
        <taxon>Eukaryota</taxon>
        <taxon>Viridiplantae</taxon>
        <taxon>Streptophyta</taxon>
        <taxon>Embryophyta</taxon>
        <taxon>Tracheophyta</taxon>
        <taxon>Spermatophyta</taxon>
        <taxon>Magnoliopsida</taxon>
        <taxon>eudicotyledons</taxon>
        <taxon>Gunneridae</taxon>
        <taxon>Pentapetalae</taxon>
        <taxon>asterids</taxon>
        <taxon>lamiids</taxon>
        <taxon>Solanales</taxon>
        <taxon>Solanaceae</taxon>
        <taxon>Solanoideae</taxon>
        <taxon>Solaneae</taxon>
        <taxon>Solanum</taxon>
    </lineage>
</organism>
<reference evidence="1 2" key="1">
    <citation type="submission" date="2023-10" db="EMBL/GenBank/DDBJ databases">
        <title>Genome-Wide Identification Analysis in wild type Solanum Pinnatisectum Reveals Some Genes Defensing Phytophthora Infestans.</title>
        <authorList>
            <person name="Sun C."/>
        </authorList>
    </citation>
    <scope>NUCLEOTIDE SEQUENCE [LARGE SCALE GENOMIC DNA]</scope>
    <source>
        <strain evidence="1">LQN</strain>
        <tissue evidence="1">Leaf</tissue>
    </source>
</reference>
<name>A0AAV9K042_9SOLN</name>
<evidence type="ECO:0000313" key="2">
    <source>
        <dbReference type="Proteomes" id="UP001311915"/>
    </source>
</evidence>
<proteinExistence type="predicted"/>
<evidence type="ECO:0008006" key="3">
    <source>
        <dbReference type="Google" id="ProtNLM"/>
    </source>
</evidence>
<gene>
    <name evidence="1" type="ORF">R3W88_033757</name>
</gene>